<proteinExistence type="predicted"/>
<dbReference type="AlphaFoldDB" id="A0A4Y2HKA4"/>
<comment type="caution">
    <text evidence="1">The sequence shown here is derived from an EMBL/GenBank/DDBJ whole genome shotgun (WGS) entry which is preliminary data.</text>
</comment>
<evidence type="ECO:0000313" key="1">
    <source>
        <dbReference type="EMBL" id="GBM65782.1"/>
    </source>
</evidence>
<evidence type="ECO:0000313" key="2">
    <source>
        <dbReference type="Proteomes" id="UP000499080"/>
    </source>
</evidence>
<name>A0A4Y2HKA4_ARAVE</name>
<sequence length="157" mass="18191">MFIARDRSEDDGNRVLHSTGLKINALMMENRQQRKFKPIGCDCDVDVVRFTRYRNPVWPVVSMRHMLQTFLESVIILVPMETDNDMLSVGYTLKWVIHRSHDTNLKTIIYVHSDPLGLLYLPRTKEIEGLVRIFEVLELPKRGDEASFEVTTLTGSL</sequence>
<dbReference type="EMBL" id="BGPR01001994">
    <property type="protein sequence ID" value="GBM65782.1"/>
    <property type="molecule type" value="Genomic_DNA"/>
</dbReference>
<reference evidence="1 2" key="1">
    <citation type="journal article" date="2019" name="Sci. Rep.">
        <title>Orb-weaving spider Araneus ventricosus genome elucidates the spidroin gene catalogue.</title>
        <authorList>
            <person name="Kono N."/>
            <person name="Nakamura H."/>
            <person name="Ohtoshi R."/>
            <person name="Moran D.A.P."/>
            <person name="Shinohara A."/>
            <person name="Yoshida Y."/>
            <person name="Fujiwara M."/>
            <person name="Mori M."/>
            <person name="Tomita M."/>
            <person name="Arakawa K."/>
        </authorList>
    </citation>
    <scope>NUCLEOTIDE SEQUENCE [LARGE SCALE GENOMIC DNA]</scope>
</reference>
<organism evidence="1 2">
    <name type="scientific">Araneus ventricosus</name>
    <name type="common">Orbweaver spider</name>
    <name type="synonym">Epeira ventricosa</name>
    <dbReference type="NCBI Taxonomy" id="182803"/>
    <lineage>
        <taxon>Eukaryota</taxon>
        <taxon>Metazoa</taxon>
        <taxon>Ecdysozoa</taxon>
        <taxon>Arthropoda</taxon>
        <taxon>Chelicerata</taxon>
        <taxon>Arachnida</taxon>
        <taxon>Araneae</taxon>
        <taxon>Araneomorphae</taxon>
        <taxon>Entelegynae</taxon>
        <taxon>Araneoidea</taxon>
        <taxon>Araneidae</taxon>
        <taxon>Araneus</taxon>
    </lineage>
</organism>
<accession>A0A4Y2HKA4</accession>
<keyword evidence="2" id="KW-1185">Reference proteome</keyword>
<protein>
    <submittedName>
        <fullName evidence="1">Uncharacterized protein</fullName>
    </submittedName>
</protein>
<gene>
    <name evidence="1" type="ORF">AVEN_129035_1</name>
</gene>
<dbReference type="Proteomes" id="UP000499080">
    <property type="component" value="Unassembled WGS sequence"/>
</dbReference>